<dbReference type="Pfam" id="PF00651">
    <property type="entry name" value="BTB"/>
    <property type="match status" value="1"/>
</dbReference>
<dbReference type="Pfam" id="PF07707">
    <property type="entry name" value="BACK"/>
    <property type="match status" value="1"/>
</dbReference>
<dbReference type="VEuPathDB" id="VectorBase:LDEU008987"/>
<dbReference type="GO" id="GO:0005737">
    <property type="term" value="C:cytoplasm"/>
    <property type="evidence" value="ECO:0007669"/>
    <property type="project" value="TreeGrafter"/>
</dbReference>
<comment type="caution">
    <text evidence="2">The sequence shown here is derived from an EMBL/GenBank/DDBJ whole genome shotgun (WGS) entry which is preliminary data.</text>
</comment>
<dbReference type="Proteomes" id="UP000288716">
    <property type="component" value="Unassembled WGS sequence"/>
</dbReference>
<sequence>MIRFEEQTIDDWQEAFDDITASQYDAELQDIQFLCEETVFMGNKLIIQTVSDYWKNHFRQHKDATLIELTDVKSNHFAQIFEYMYTGKIKFETLEQAMQLVRLIKHYKLNRLYSDILELIQYSVSLTNVWHLFQTSVLTEDIEEIFLKFLDSKATETVKTTEVLHLSYNVFEKVISRDTFSASETEIFEMTKKWLQRNPSHKE</sequence>
<dbReference type="OrthoDB" id="6481379at2759"/>
<feature type="non-terminal residue" evidence="2">
    <location>
        <position position="203"/>
    </location>
</feature>
<dbReference type="InterPro" id="IPR000210">
    <property type="entry name" value="BTB/POZ_dom"/>
</dbReference>
<accession>A0A443S6C8</accession>
<proteinExistence type="predicted"/>
<evidence type="ECO:0000313" key="3">
    <source>
        <dbReference type="Proteomes" id="UP000288716"/>
    </source>
</evidence>
<dbReference type="PANTHER" id="PTHR46306:SF1">
    <property type="entry name" value="BTB_POZ DOMAIN-CONTAINING PROTEIN 9"/>
    <property type="match status" value="1"/>
</dbReference>
<name>A0A443S6C8_9ACAR</name>
<dbReference type="InterPro" id="IPR052407">
    <property type="entry name" value="BTB_POZ_domain_cont_9"/>
</dbReference>
<reference evidence="2 3" key="1">
    <citation type="journal article" date="2018" name="Gigascience">
        <title>Genomes of trombidid mites reveal novel predicted allergens and laterally-transferred genes associated with secondary metabolism.</title>
        <authorList>
            <person name="Dong X."/>
            <person name="Chaisiri K."/>
            <person name="Xia D."/>
            <person name="Armstrong S.D."/>
            <person name="Fang Y."/>
            <person name="Donnelly M.J."/>
            <person name="Kadowaki T."/>
            <person name="McGarry J.W."/>
            <person name="Darby A.C."/>
            <person name="Makepeace B.L."/>
        </authorList>
    </citation>
    <scope>NUCLEOTIDE SEQUENCE [LARGE SCALE GENOMIC DNA]</scope>
    <source>
        <strain evidence="2">UoL-UT</strain>
    </source>
</reference>
<dbReference type="AlphaFoldDB" id="A0A443S6C8"/>
<evidence type="ECO:0000313" key="2">
    <source>
        <dbReference type="EMBL" id="RWS23053.1"/>
    </source>
</evidence>
<protein>
    <submittedName>
        <fullName evidence="2">BTB/POZ domain-containing protein 9-like protein</fullName>
    </submittedName>
</protein>
<dbReference type="EMBL" id="NCKV01007226">
    <property type="protein sequence ID" value="RWS23053.1"/>
    <property type="molecule type" value="Genomic_DNA"/>
</dbReference>
<dbReference type="InterPro" id="IPR011705">
    <property type="entry name" value="BACK"/>
</dbReference>
<dbReference type="PANTHER" id="PTHR46306">
    <property type="entry name" value="BTB/POZ DOMAIN-CONTAINING PROTEIN 9"/>
    <property type="match status" value="1"/>
</dbReference>
<feature type="domain" description="BTB" evidence="1">
    <location>
        <begin position="29"/>
        <end position="93"/>
    </location>
</feature>
<dbReference type="Gene3D" id="3.30.710.10">
    <property type="entry name" value="Potassium Channel Kv1.1, Chain A"/>
    <property type="match status" value="1"/>
</dbReference>
<keyword evidence="3" id="KW-1185">Reference proteome</keyword>
<organism evidence="2 3">
    <name type="scientific">Leptotrombidium deliense</name>
    <dbReference type="NCBI Taxonomy" id="299467"/>
    <lineage>
        <taxon>Eukaryota</taxon>
        <taxon>Metazoa</taxon>
        <taxon>Ecdysozoa</taxon>
        <taxon>Arthropoda</taxon>
        <taxon>Chelicerata</taxon>
        <taxon>Arachnida</taxon>
        <taxon>Acari</taxon>
        <taxon>Acariformes</taxon>
        <taxon>Trombidiformes</taxon>
        <taxon>Prostigmata</taxon>
        <taxon>Anystina</taxon>
        <taxon>Parasitengona</taxon>
        <taxon>Trombiculoidea</taxon>
        <taxon>Trombiculidae</taxon>
        <taxon>Leptotrombidium</taxon>
    </lineage>
</organism>
<dbReference type="SUPFAM" id="SSF54695">
    <property type="entry name" value="POZ domain"/>
    <property type="match status" value="1"/>
</dbReference>
<dbReference type="SMART" id="SM00225">
    <property type="entry name" value="BTB"/>
    <property type="match status" value="1"/>
</dbReference>
<evidence type="ECO:0000259" key="1">
    <source>
        <dbReference type="PROSITE" id="PS50097"/>
    </source>
</evidence>
<dbReference type="Gene3D" id="1.25.40.420">
    <property type="match status" value="1"/>
</dbReference>
<dbReference type="STRING" id="299467.A0A443S6C8"/>
<dbReference type="InterPro" id="IPR011333">
    <property type="entry name" value="SKP1/BTB/POZ_sf"/>
</dbReference>
<gene>
    <name evidence="2" type="ORF">B4U80_13964</name>
</gene>
<dbReference type="PROSITE" id="PS50097">
    <property type="entry name" value="BTB"/>
    <property type="match status" value="1"/>
</dbReference>